<evidence type="ECO:0000259" key="10">
    <source>
        <dbReference type="Pfam" id="PF00080"/>
    </source>
</evidence>
<dbReference type="STRING" id="441959.B8LVS6"/>
<dbReference type="RefSeq" id="XP_002341593.1">
    <property type="nucleotide sequence ID" value="XM_002341552.1"/>
</dbReference>
<gene>
    <name evidence="11" type="ORF">TSTA_075790</name>
</gene>
<dbReference type="HOGENOM" id="CLU_063073_1_1_1"/>
<evidence type="ECO:0000256" key="9">
    <source>
        <dbReference type="SAM" id="SignalP"/>
    </source>
</evidence>
<evidence type="ECO:0000313" key="11">
    <source>
        <dbReference type="EMBL" id="EED24206.1"/>
    </source>
</evidence>
<dbReference type="PANTHER" id="PTHR10003">
    <property type="entry name" value="SUPEROXIDE DISMUTASE CU-ZN -RELATED"/>
    <property type="match status" value="1"/>
</dbReference>
<evidence type="ECO:0000256" key="1">
    <source>
        <dbReference type="ARBA" id="ARBA00004196"/>
    </source>
</evidence>
<keyword evidence="9" id="KW-0732">Signal</keyword>
<feature type="domain" description="Superoxide dismutase copper/zinc binding" evidence="10">
    <location>
        <begin position="48"/>
        <end position="166"/>
    </location>
</feature>
<evidence type="ECO:0000256" key="5">
    <source>
        <dbReference type="ARBA" id="ARBA00022525"/>
    </source>
</evidence>
<feature type="signal peptide" evidence="9">
    <location>
        <begin position="1"/>
        <end position="19"/>
    </location>
</feature>
<evidence type="ECO:0000313" key="12">
    <source>
        <dbReference type="Proteomes" id="UP000001745"/>
    </source>
</evidence>
<evidence type="ECO:0000256" key="6">
    <source>
        <dbReference type="ARBA" id="ARBA00022862"/>
    </source>
</evidence>
<evidence type="ECO:0000256" key="4">
    <source>
        <dbReference type="ARBA" id="ARBA00012682"/>
    </source>
</evidence>
<dbReference type="GO" id="GO:0005507">
    <property type="term" value="F:copper ion binding"/>
    <property type="evidence" value="ECO:0007669"/>
    <property type="project" value="InterPro"/>
</dbReference>
<name>B8LVS6_TALSN</name>
<dbReference type="VEuPathDB" id="FungiDB:TSTA_075790"/>
<comment type="similarity">
    <text evidence="3">Belongs to the Cu-Zn superoxide dismutase family.</text>
</comment>
<comment type="catalytic activity">
    <reaction evidence="7">
        <text>2 superoxide + 2 H(+) = H2O2 + O2</text>
        <dbReference type="Rhea" id="RHEA:20696"/>
        <dbReference type="ChEBI" id="CHEBI:15378"/>
        <dbReference type="ChEBI" id="CHEBI:15379"/>
        <dbReference type="ChEBI" id="CHEBI:16240"/>
        <dbReference type="ChEBI" id="CHEBI:18421"/>
        <dbReference type="EC" id="1.15.1.1"/>
    </reaction>
</comment>
<evidence type="ECO:0000256" key="3">
    <source>
        <dbReference type="ARBA" id="ARBA00010457"/>
    </source>
</evidence>
<dbReference type="OrthoDB" id="159229at2759"/>
<feature type="chain" id="PRO_5002877118" description="superoxide dismutase" evidence="9">
    <location>
        <begin position="20"/>
        <end position="242"/>
    </location>
</feature>
<dbReference type="GeneID" id="8099976"/>
<protein>
    <recommendedName>
        <fullName evidence="4">superoxide dismutase</fullName>
        <ecNumber evidence="4">1.15.1.1</ecNumber>
    </recommendedName>
</protein>
<dbReference type="GO" id="GO:0005576">
    <property type="term" value="C:extracellular region"/>
    <property type="evidence" value="ECO:0007669"/>
    <property type="project" value="UniProtKB-SubCell"/>
</dbReference>
<keyword evidence="12" id="KW-1185">Reference proteome</keyword>
<evidence type="ECO:0000256" key="7">
    <source>
        <dbReference type="ARBA" id="ARBA00049204"/>
    </source>
</evidence>
<dbReference type="EC" id="1.15.1.1" evidence="4"/>
<accession>B8LVS6</accession>
<dbReference type="eggNOG" id="ENOG502S5NX">
    <property type="taxonomic scope" value="Eukaryota"/>
</dbReference>
<dbReference type="GO" id="GO:0004784">
    <property type="term" value="F:superoxide dismutase activity"/>
    <property type="evidence" value="ECO:0007669"/>
    <property type="project" value="UniProtKB-EC"/>
</dbReference>
<evidence type="ECO:0000256" key="2">
    <source>
        <dbReference type="ARBA" id="ARBA00004613"/>
    </source>
</evidence>
<dbReference type="Proteomes" id="UP000001745">
    <property type="component" value="Unassembled WGS sequence"/>
</dbReference>
<comment type="subcellular location">
    <subcellularLocation>
        <location evidence="1">Cell envelope</location>
    </subcellularLocation>
    <subcellularLocation>
        <location evidence="2">Secreted</location>
    </subcellularLocation>
</comment>
<dbReference type="InParanoid" id="B8LVS6"/>
<dbReference type="Pfam" id="PF00080">
    <property type="entry name" value="Sod_Cu"/>
    <property type="match status" value="1"/>
</dbReference>
<dbReference type="InterPro" id="IPR024134">
    <property type="entry name" value="SOD_Cu/Zn_/chaperone"/>
</dbReference>
<keyword evidence="5" id="KW-0964">Secreted</keyword>
<dbReference type="InterPro" id="IPR036423">
    <property type="entry name" value="SOD-like_Cu/Zn_dom_sf"/>
</dbReference>
<dbReference type="AlphaFoldDB" id="B8LVS6"/>
<feature type="region of interest" description="Disordered" evidence="8">
    <location>
        <begin position="204"/>
        <end position="242"/>
    </location>
</feature>
<dbReference type="OMA" id="FTYHIHV"/>
<organism evidence="11 12">
    <name type="scientific">Talaromyces stipitatus (strain ATCC 10500 / CBS 375.48 / QM 6759 / NRRL 1006)</name>
    <name type="common">Penicillium stipitatum</name>
    <dbReference type="NCBI Taxonomy" id="441959"/>
    <lineage>
        <taxon>Eukaryota</taxon>
        <taxon>Fungi</taxon>
        <taxon>Dikarya</taxon>
        <taxon>Ascomycota</taxon>
        <taxon>Pezizomycotina</taxon>
        <taxon>Eurotiomycetes</taxon>
        <taxon>Eurotiomycetidae</taxon>
        <taxon>Eurotiales</taxon>
        <taxon>Trichocomaceae</taxon>
        <taxon>Talaromyces</taxon>
        <taxon>Talaromyces sect. Talaromyces</taxon>
    </lineage>
</organism>
<reference evidence="12" key="1">
    <citation type="journal article" date="2015" name="Genome Announc.">
        <title>Genome sequence of the AIDS-associated pathogen Penicillium marneffei (ATCC18224) and its near taxonomic relative Talaromyces stipitatus (ATCC10500).</title>
        <authorList>
            <person name="Nierman W.C."/>
            <person name="Fedorova-Abrams N.D."/>
            <person name="Andrianopoulos A."/>
        </authorList>
    </citation>
    <scope>NUCLEOTIDE SEQUENCE [LARGE SCALE GENOMIC DNA]</scope>
    <source>
        <strain evidence="12">ATCC 10500 / CBS 375.48 / QM 6759 / NRRL 1006</strain>
    </source>
</reference>
<dbReference type="SUPFAM" id="SSF49329">
    <property type="entry name" value="Cu,Zn superoxide dismutase-like"/>
    <property type="match status" value="1"/>
</dbReference>
<evidence type="ECO:0000256" key="8">
    <source>
        <dbReference type="SAM" id="MobiDB-lite"/>
    </source>
</evidence>
<keyword evidence="6" id="KW-0049">Antioxidant</keyword>
<proteinExistence type="inferred from homology"/>
<sequence>MIYSLLLLASLALSALVQGYTPAPVTTNNPFPDVYTATLFDSPSSSIRGSITVIAGPGGVGLSFSVHFTGLPPDLGPFPYHIHVLPVPAGGNCTAAGGHLDPYNRGDEPPCDPSDPATCEVGDLSGKHGNATGSVFSTGYIDKYLSTVPSDPAFIGRRSIVVHSSNGARLNCGNFQLISGAQEAVTRGTLGVINETFSAPETFTTKTTTSRSTAIKATTSHPTSTKTTTTFPTRTSTHTTGS</sequence>
<dbReference type="Gene3D" id="2.60.40.200">
    <property type="entry name" value="Superoxide dismutase, copper/zinc binding domain"/>
    <property type="match status" value="1"/>
</dbReference>
<dbReference type="FunFam" id="2.60.40.200:FF:000007">
    <property type="entry name" value="Cell surface Cu-only superoxide dismutase 5"/>
    <property type="match status" value="1"/>
</dbReference>
<dbReference type="InterPro" id="IPR001424">
    <property type="entry name" value="SOD_Cu_Zn_dom"/>
</dbReference>
<dbReference type="PhylomeDB" id="B8LVS6"/>
<dbReference type="EMBL" id="EQ962652">
    <property type="protein sequence ID" value="EED24206.1"/>
    <property type="molecule type" value="Genomic_DNA"/>
</dbReference>